<accession>A0A0J1IQH9</accession>
<keyword evidence="3" id="KW-0963">Cytoplasm</keyword>
<keyword evidence="3" id="KW-0694">RNA-binding</keyword>
<dbReference type="GO" id="GO:0000049">
    <property type="term" value="F:tRNA binding"/>
    <property type="evidence" value="ECO:0007669"/>
    <property type="project" value="UniProtKB-KW"/>
</dbReference>
<dbReference type="InterPro" id="IPR008513">
    <property type="entry name" value="tRNA(Met)_cyd_acetate_ligase"/>
</dbReference>
<sequence>MKAVGVVVEYNPFHNGHLYHIQKAKELTQADIVAAVMSGPFLQRGEPALVSKWARAEMALESGVDLIVELPYAFATQHAAVFASGAVDILQSLSCDFLCFGSESGSIDAFQQTFTLLQGKGMEEDLLVKGFMKQGMSYPKAKSLAIKELTTSDDHTALNLSMPNNILGYEYYKAVHTNKYPMEICTVARMKADYHDKTFTSDTIASATSIREELLHDKGDIRKIKPFLPASSYQLLQQYKETYLTYHTWENYWHYLKFRLLQSTAEELAAIYEMEEGLEYRFLKYVKTASSFHDFIRLVKTKRYTWTRLQRICVHILTNTKKAEMSSSLKPNYIRLLGTTVNGRLYLKEKKKQFQLPIISKLSAFDKEKIALDIRASQIYALGVPNLVQHQLLEMDYTKPPIMK</sequence>
<comment type="caution">
    <text evidence="3">Lacks conserved residue(s) required for the propagation of feature annotation.</text>
</comment>
<comment type="function">
    <text evidence="3">Catalyzes the formation of N(4)-acetylcytidine (ac(4)C) at the wobble position of elongator tRNA(Met), using acetate and ATP as substrates. First activates an acetate ion to form acetyladenylate (Ac-AMP) and then transfers the acetyl group to tRNA to form ac(4)C34.</text>
</comment>
<evidence type="ECO:0000313" key="5">
    <source>
        <dbReference type="Proteomes" id="UP000036045"/>
    </source>
</evidence>
<comment type="similarity">
    <text evidence="3">Belongs to the TmcAL family.</text>
</comment>
<name>A0A0J1IQH9_NIACI</name>
<feature type="binding site" evidence="3">
    <location>
        <position position="101"/>
    </location>
    <ligand>
        <name>ATP</name>
        <dbReference type="ChEBI" id="CHEBI:30616"/>
    </ligand>
</feature>
<comment type="caution">
    <text evidence="4">The sequence shown here is derived from an EMBL/GenBank/DDBJ whole genome shotgun (WGS) entry which is preliminary data.</text>
</comment>
<dbReference type="PANTHER" id="PTHR37825">
    <property type="entry name" value="TRNA(MET) CYTIDINE ACETATE LIGASE"/>
    <property type="match status" value="1"/>
</dbReference>
<evidence type="ECO:0000256" key="1">
    <source>
        <dbReference type="ARBA" id="ARBA00022598"/>
    </source>
</evidence>
<dbReference type="EMBL" id="LDPH01000001">
    <property type="protein sequence ID" value="KLV28188.1"/>
    <property type="molecule type" value="Genomic_DNA"/>
</dbReference>
<dbReference type="HAMAP" id="MF_01539">
    <property type="entry name" value="TmcAL"/>
    <property type="match status" value="1"/>
</dbReference>
<gene>
    <name evidence="3" type="primary">tmcAL</name>
    <name evidence="4" type="ORF">ABW02_00105</name>
</gene>
<dbReference type="InterPro" id="IPR014729">
    <property type="entry name" value="Rossmann-like_a/b/a_fold"/>
</dbReference>
<dbReference type="Proteomes" id="UP000036045">
    <property type="component" value="Unassembled WGS sequence"/>
</dbReference>
<keyword evidence="3" id="KW-0547">Nucleotide-binding</keyword>
<keyword evidence="3" id="KW-0067">ATP-binding</keyword>
<proteinExistence type="inferred from homology"/>
<evidence type="ECO:0000313" key="4">
    <source>
        <dbReference type="EMBL" id="KLV28188.1"/>
    </source>
</evidence>
<dbReference type="GO" id="GO:0005524">
    <property type="term" value="F:ATP binding"/>
    <property type="evidence" value="ECO:0007669"/>
    <property type="project" value="UniProtKB-KW"/>
</dbReference>
<feature type="binding site" evidence="3">
    <location>
        <position position="189"/>
    </location>
    <ligand>
        <name>ATP</name>
        <dbReference type="ChEBI" id="CHEBI:30616"/>
    </ligand>
</feature>
<dbReference type="PATRIC" id="fig|1397.4.peg.22"/>
<keyword evidence="5" id="KW-1185">Reference proteome</keyword>
<dbReference type="RefSeq" id="WP_047939894.1">
    <property type="nucleotide sequence ID" value="NZ_CP053989.1"/>
</dbReference>
<dbReference type="AlphaFoldDB" id="A0A0J1IQH9"/>
<dbReference type="GeneID" id="56349024"/>
<dbReference type="GO" id="GO:0005737">
    <property type="term" value="C:cytoplasm"/>
    <property type="evidence" value="ECO:0007669"/>
    <property type="project" value="UniProtKB-SubCell"/>
</dbReference>
<dbReference type="EC" id="6.3.4.-" evidence="3"/>
<dbReference type="Gene3D" id="3.40.50.620">
    <property type="entry name" value="HUPs"/>
    <property type="match status" value="1"/>
</dbReference>
<keyword evidence="1 3" id="KW-0436">Ligase</keyword>
<protein>
    <recommendedName>
        <fullName evidence="3">tRNA(Met) cytidine acetate ligase</fullName>
        <ecNumber evidence="3">6.3.4.-</ecNumber>
    </recommendedName>
</protein>
<comment type="catalytic activity">
    <reaction evidence="3">
        <text>cytidine(34) in elongator tRNA(Met) + acetate + ATP = N(4)-acetylcytidine(34) in elongator tRNA(Met) + AMP + diphosphate</text>
        <dbReference type="Rhea" id="RHEA:58144"/>
        <dbReference type="Rhea" id="RHEA-COMP:10693"/>
        <dbReference type="Rhea" id="RHEA-COMP:10694"/>
        <dbReference type="ChEBI" id="CHEBI:30089"/>
        <dbReference type="ChEBI" id="CHEBI:30616"/>
        <dbReference type="ChEBI" id="CHEBI:33019"/>
        <dbReference type="ChEBI" id="CHEBI:74900"/>
        <dbReference type="ChEBI" id="CHEBI:82748"/>
        <dbReference type="ChEBI" id="CHEBI:456215"/>
    </reaction>
</comment>
<keyword evidence="2 3" id="KW-0819">tRNA processing</keyword>
<comment type="subcellular location">
    <subcellularLocation>
        <location evidence="3">Cytoplasm</location>
    </subcellularLocation>
</comment>
<reference evidence="4 5" key="1">
    <citation type="submission" date="2015-05" db="EMBL/GenBank/DDBJ databases">
        <title>Whole genome sequence and identification of bacterial endophytes from Costus igneus.</title>
        <authorList>
            <person name="Lee Y.P."/>
            <person name="Gan H.M."/>
            <person name="Eng W."/>
            <person name="Wheatley M.S."/>
            <person name="Caraballo A."/>
            <person name="Polter S."/>
            <person name="Savka M.A."/>
            <person name="Hudson A.O."/>
        </authorList>
    </citation>
    <scope>NUCLEOTIDE SEQUENCE [LARGE SCALE GENOMIC DNA]</scope>
    <source>
        <strain evidence="4 5">RIT379</strain>
    </source>
</reference>
<evidence type="ECO:0000256" key="2">
    <source>
        <dbReference type="ARBA" id="ARBA00022694"/>
    </source>
</evidence>
<organism evidence="4 5">
    <name type="scientific">Niallia circulans</name>
    <name type="common">Bacillus circulans</name>
    <dbReference type="NCBI Taxonomy" id="1397"/>
    <lineage>
        <taxon>Bacteria</taxon>
        <taxon>Bacillati</taxon>
        <taxon>Bacillota</taxon>
        <taxon>Bacilli</taxon>
        <taxon>Bacillales</taxon>
        <taxon>Bacillaceae</taxon>
        <taxon>Niallia</taxon>
    </lineage>
</organism>
<dbReference type="PANTHER" id="PTHR37825:SF1">
    <property type="entry name" value="TRNA(MET) CYTIDINE ACETATE LIGASE"/>
    <property type="match status" value="1"/>
</dbReference>
<dbReference type="SUPFAM" id="SSF52374">
    <property type="entry name" value="Nucleotidylyl transferase"/>
    <property type="match status" value="1"/>
</dbReference>
<dbReference type="OrthoDB" id="9769796at2"/>
<keyword evidence="3" id="KW-0820">tRNA-binding</keyword>
<dbReference type="GO" id="GO:0016879">
    <property type="term" value="F:ligase activity, forming carbon-nitrogen bonds"/>
    <property type="evidence" value="ECO:0007669"/>
    <property type="project" value="UniProtKB-UniRule"/>
</dbReference>
<feature type="binding site" evidence="3">
    <location>
        <begin position="7"/>
        <end position="20"/>
    </location>
    <ligand>
        <name>ATP</name>
        <dbReference type="ChEBI" id="CHEBI:30616"/>
    </ligand>
</feature>
<evidence type="ECO:0000256" key="3">
    <source>
        <dbReference type="HAMAP-Rule" id="MF_01539"/>
    </source>
</evidence>
<dbReference type="Pfam" id="PF05636">
    <property type="entry name" value="HIGH_NTase1"/>
    <property type="match status" value="1"/>
</dbReference>
<dbReference type="GO" id="GO:0006400">
    <property type="term" value="P:tRNA modification"/>
    <property type="evidence" value="ECO:0007669"/>
    <property type="project" value="UniProtKB-UniRule"/>
</dbReference>
<dbReference type="NCBIfam" id="NF010191">
    <property type="entry name" value="PRK13670.1"/>
    <property type="match status" value="1"/>
</dbReference>
<feature type="binding site" evidence="3">
    <location>
        <position position="164"/>
    </location>
    <ligand>
        <name>ATP</name>
        <dbReference type="ChEBI" id="CHEBI:30616"/>
    </ligand>
</feature>